<comment type="caution">
    <text evidence="2">The sequence shown here is derived from an EMBL/GenBank/DDBJ whole genome shotgun (WGS) entry which is preliminary data.</text>
</comment>
<protein>
    <submittedName>
        <fullName evidence="2">DUF3796 domain-containing protein</fullName>
    </submittedName>
</protein>
<sequence>MISIFSTIATFMLAFSIFYVGSFVATEGKDERGQQIMGKASIYTYILVTVGFVAIVIVEAMMTLSLEQFMEVLGIVYGLLATVHAFLIYRFKKQY</sequence>
<feature type="transmembrane region" description="Helical" evidence="1">
    <location>
        <begin position="6"/>
        <end position="25"/>
    </location>
</feature>
<keyword evidence="3" id="KW-1185">Reference proteome</keyword>
<reference evidence="2 3" key="1">
    <citation type="submission" date="2022-01" db="EMBL/GenBank/DDBJ databases">
        <title>Alkalihalobacillus sp. EGI L200015, a novel bacterium isolated from a salt lake sediment.</title>
        <authorList>
            <person name="Gao L."/>
            <person name="Fang B.-Z."/>
            <person name="Li W.-J."/>
        </authorList>
    </citation>
    <scope>NUCLEOTIDE SEQUENCE [LARGE SCALE GENOMIC DNA]</scope>
    <source>
        <strain evidence="2 3">KCTC 12718</strain>
    </source>
</reference>
<evidence type="ECO:0000256" key="1">
    <source>
        <dbReference type="SAM" id="Phobius"/>
    </source>
</evidence>
<evidence type="ECO:0000313" key="2">
    <source>
        <dbReference type="EMBL" id="MCF6139258.1"/>
    </source>
</evidence>
<keyword evidence="1" id="KW-0812">Transmembrane</keyword>
<dbReference type="EMBL" id="JAKIJS010000002">
    <property type="protein sequence ID" value="MCF6139258.1"/>
    <property type="molecule type" value="Genomic_DNA"/>
</dbReference>
<feature type="transmembrane region" description="Helical" evidence="1">
    <location>
        <begin position="45"/>
        <end position="66"/>
    </location>
</feature>
<feature type="transmembrane region" description="Helical" evidence="1">
    <location>
        <begin position="72"/>
        <end position="91"/>
    </location>
</feature>
<dbReference type="Proteomes" id="UP001649381">
    <property type="component" value="Unassembled WGS sequence"/>
</dbReference>
<keyword evidence="1" id="KW-0472">Membrane</keyword>
<name>A0ABS9H2S8_9BACL</name>
<keyword evidence="1" id="KW-1133">Transmembrane helix</keyword>
<accession>A0ABS9H2S8</accession>
<organism evidence="2 3">
    <name type="scientific">Pseudalkalibacillus berkeleyi</name>
    <dbReference type="NCBI Taxonomy" id="1069813"/>
    <lineage>
        <taxon>Bacteria</taxon>
        <taxon>Bacillati</taxon>
        <taxon>Bacillota</taxon>
        <taxon>Bacilli</taxon>
        <taxon>Bacillales</taxon>
        <taxon>Fictibacillaceae</taxon>
        <taxon>Pseudalkalibacillus</taxon>
    </lineage>
</organism>
<gene>
    <name evidence="2" type="ORF">L2716_16095</name>
</gene>
<proteinExistence type="predicted"/>
<dbReference type="RefSeq" id="WP_236338024.1">
    <property type="nucleotide sequence ID" value="NZ_JAKIJS010000002.1"/>
</dbReference>
<evidence type="ECO:0000313" key="3">
    <source>
        <dbReference type="Proteomes" id="UP001649381"/>
    </source>
</evidence>